<keyword evidence="9" id="KW-1185">Reference proteome</keyword>
<feature type="transmembrane region" description="Helical" evidence="7">
    <location>
        <begin position="150"/>
        <end position="173"/>
    </location>
</feature>
<proteinExistence type="inferred from homology"/>
<evidence type="ECO:0000313" key="8">
    <source>
        <dbReference type="EMBL" id="MBC3916550.1"/>
    </source>
</evidence>
<name>A0ABR6ZKX2_9BURK</name>
<evidence type="ECO:0000256" key="3">
    <source>
        <dbReference type="ARBA" id="ARBA00022475"/>
    </source>
</evidence>
<dbReference type="Pfam" id="PF01810">
    <property type="entry name" value="LysE"/>
    <property type="match status" value="1"/>
</dbReference>
<evidence type="ECO:0000256" key="2">
    <source>
        <dbReference type="ARBA" id="ARBA00007928"/>
    </source>
</evidence>
<feature type="transmembrane region" description="Helical" evidence="7">
    <location>
        <begin position="69"/>
        <end position="88"/>
    </location>
</feature>
<keyword evidence="5 7" id="KW-1133">Transmembrane helix</keyword>
<gene>
    <name evidence="8" type="ORF">H8L32_03545</name>
</gene>
<keyword evidence="3" id="KW-1003">Cell membrane</keyword>
<evidence type="ECO:0000256" key="1">
    <source>
        <dbReference type="ARBA" id="ARBA00004651"/>
    </source>
</evidence>
<dbReference type="PANTHER" id="PTHR30086">
    <property type="entry name" value="ARGININE EXPORTER PROTEIN ARGO"/>
    <property type="match status" value="1"/>
</dbReference>
<evidence type="ECO:0000313" key="9">
    <source>
        <dbReference type="Proteomes" id="UP000650424"/>
    </source>
</evidence>
<feature type="transmembrane region" description="Helical" evidence="7">
    <location>
        <begin position="6"/>
        <end position="28"/>
    </location>
</feature>
<sequence length="214" mass="23169">MSIDTWLLYVLAVLVLTITPGPAVLMCVTNSINSSARMTLYPALGNITSLIAIMSCSAIGIGAVLASSAMVFTVIKYLGVLYLLYLGISSLRSKASDFELPADTDISGARNNRLRLYVKGMLVGASNPKALLFFTAFFPQFINPAAAKLPQFLVLGLTFVFFEFSVLMLYAIFAERMGPWLRSRGKARMFNQLSGGIFVAAAMLLATVKRANAE</sequence>
<keyword evidence="6 7" id="KW-0472">Membrane</keyword>
<reference evidence="8 9" key="1">
    <citation type="submission" date="2020-08" db="EMBL/GenBank/DDBJ databases">
        <title>Novel species isolated from subtropical streams in China.</title>
        <authorList>
            <person name="Lu H."/>
        </authorList>
    </citation>
    <scope>NUCLEOTIDE SEQUENCE [LARGE SCALE GENOMIC DNA]</scope>
    <source>
        <strain evidence="8 9">CY18W</strain>
    </source>
</reference>
<dbReference type="PANTHER" id="PTHR30086:SF14">
    <property type="entry name" value="HOMOSERINE_HOMOSERINE LACTONE EFFLUX PROTEIN"/>
    <property type="match status" value="1"/>
</dbReference>
<feature type="transmembrane region" description="Helical" evidence="7">
    <location>
        <begin position="40"/>
        <end position="63"/>
    </location>
</feature>
<dbReference type="PIRSF" id="PIRSF006324">
    <property type="entry name" value="LeuE"/>
    <property type="match status" value="1"/>
</dbReference>
<feature type="transmembrane region" description="Helical" evidence="7">
    <location>
        <begin position="116"/>
        <end position="138"/>
    </location>
</feature>
<dbReference type="RefSeq" id="WP_186945807.1">
    <property type="nucleotide sequence ID" value="NZ_JACOGF010000002.1"/>
</dbReference>
<dbReference type="EMBL" id="JACOGF010000002">
    <property type="protein sequence ID" value="MBC3916550.1"/>
    <property type="molecule type" value="Genomic_DNA"/>
</dbReference>
<feature type="transmembrane region" description="Helical" evidence="7">
    <location>
        <begin position="193"/>
        <end position="211"/>
    </location>
</feature>
<organism evidence="8 9">
    <name type="scientific">Undibacterium hunanense</name>
    <dbReference type="NCBI Taxonomy" id="2762292"/>
    <lineage>
        <taxon>Bacteria</taxon>
        <taxon>Pseudomonadati</taxon>
        <taxon>Pseudomonadota</taxon>
        <taxon>Betaproteobacteria</taxon>
        <taxon>Burkholderiales</taxon>
        <taxon>Oxalobacteraceae</taxon>
        <taxon>Undibacterium</taxon>
    </lineage>
</organism>
<dbReference type="InterPro" id="IPR001123">
    <property type="entry name" value="LeuE-type"/>
</dbReference>
<comment type="caution">
    <text evidence="8">The sequence shown here is derived from an EMBL/GenBank/DDBJ whole genome shotgun (WGS) entry which is preliminary data.</text>
</comment>
<comment type="similarity">
    <text evidence="2">Belongs to the Rht family.</text>
</comment>
<accession>A0ABR6ZKX2</accession>
<dbReference type="Proteomes" id="UP000650424">
    <property type="component" value="Unassembled WGS sequence"/>
</dbReference>
<evidence type="ECO:0000256" key="4">
    <source>
        <dbReference type="ARBA" id="ARBA00022692"/>
    </source>
</evidence>
<evidence type="ECO:0000256" key="6">
    <source>
        <dbReference type="ARBA" id="ARBA00023136"/>
    </source>
</evidence>
<comment type="subcellular location">
    <subcellularLocation>
        <location evidence="1">Cell membrane</location>
        <topology evidence="1">Multi-pass membrane protein</topology>
    </subcellularLocation>
</comment>
<evidence type="ECO:0000256" key="5">
    <source>
        <dbReference type="ARBA" id="ARBA00022989"/>
    </source>
</evidence>
<evidence type="ECO:0000256" key="7">
    <source>
        <dbReference type="SAM" id="Phobius"/>
    </source>
</evidence>
<protein>
    <submittedName>
        <fullName evidence="8">LysE family transporter</fullName>
    </submittedName>
</protein>
<keyword evidence="4 7" id="KW-0812">Transmembrane</keyword>